<evidence type="ECO:0000256" key="1">
    <source>
        <dbReference type="SAM" id="MobiDB-lite"/>
    </source>
</evidence>
<name>A0ABR5ARH9_BACBA</name>
<dbReference type="Proteomes" id="UP000031982">
    <property type="component" value="Unassembled WGS sequence"/>
</dbReference>
<organism evidence="2 3">
    <name type="scientific">Bacillus badius</name>
    <dbReference type="NCBI Taxonomy" id="1455"/>
    <lineage>
        <taxon>Bacteria</taxon>
        <taxon>Bacillati</taxon>
        <taxon>Bacillota</taxon>
        <taxon>Bacilli</taxon>
        <taxon>Bacillales</taxon>
        <taxon>Bacillaceae</taxon>
        <taxon>Pseudobacillus</taxon>
    </lineage>
</organism>
<comment type="caution">
    <text evidence="2">The sequence shown here is derived from an EMBL/GenBank/DDBJ whole genome shotgun (WGS) entry which is preliminary data.</text>
</comment>
<feature type="compositionally biased region" description="Low complexity" evidence="1">
    <location>
        <begin position="23"/>
        <end position="39"/>
    </location>
</feature>
<dbReference type="EMBL" id="JXLP01000015">
    <property type="protein sequence ID" value="KIL77336.1"/>
    <property type="molecule type" value="Genomic_DNA"/>
</dbReference>
<proteinExistence type="predicted"/>
<gene>
    <name evidence="2" type="ORF">SD77_1579</name>
</gene>
<sequence length="39" mass="4319">MLDMPCFKKNPSSNEKEPPEQTSGGSFFFSKIGGRLPQT</sequence>
<accession>A0ABR5ARH9</accession>
<evidence type="ECO:0000313" key="3">
    <source>
        <dbReference type="Proteomes" id="UP000031982"/>
    </source>
</evidence>
<protein>
    <submittedName>
        <fullName evidence="2">Uncharacterized protein</fullName>
    </submittedName>
</protein>
<feature type="region of interest" description="Disordered" evidence="1">
    <location>
        <begin position="1"/>
        <end position="39"/>
    </location>
</feature>
<keyword evidence="3" id="KW-1185">Reference proteome</keyword>
<reference evidence="2 3" key="1">
    <citation type="submission" date="2015-01" db="EMBL/GenBank/DDBJ databases">
        <title>Genome Assembly of Bacillus badius MTCC 1458.</title>
        <authorList>
            <person name="Verma A."/>
            <person name="Khatri I."/>
            <person name="Mual P."/>
            <person name="Subramanian S."/>
            <person name="Krishnamurthi S."/>
        </authorList>
    </citation>
    <scope>NUCLEOTIDE SEQUENCE [LARGE SCALE GENOMIC DNA]</scope>
    <source>
        <strain evidence="2 3">MTCC 1458</strain>
    </source>
</reference>
<evidence type="ECO:0000313" key="2">
    <source>
        <dbReference type="EMBL" id="KIL77336.1"/>
    </source>
</evidence>